<keyword evidence="2" id="KW-1185">Reference proteome</keyword>
<dbReference type="GeneID" id="5486423"/>
<protein>
    <submittedName>
        <fullName evidence="1">Uncharacterized protein</fullName>
    </submittedName>
</protein>
<evidence type="ECO:0000313" key="2">
    <source>
        <dbReference type="Proteomes" id="UP000001312"/>
    </source>
</evidence>
<dbReference type="InParanoid" id="A7EU46"/>
<dbReference type="Proteomes" id="UP000001312">
    <property type="component" value="Unassembled WGS sequence"/>
</dbReference>
<dbReference type="KEGG" id="ssl:SS1G_08853"/>
<evidence type="ECO:0000313" key="1">
    <source>
        <dbReference type="EMBL" id="EDN92988.1"/>
    </source>
</evidence>
<organism evidence="1 2">
    <name type="scientific">Sclerotinia sclerotiorum (strain ATCC 18683 / 1980 / Ss-1)</name>
    <name type="common">White mold</name>
    <name type="synonym">Whetzelinia sclerotiorum</name>
    <dbReference type="NCBI Taxonomy" id="665079"/>
    <lineage>
        <taxon>Eukaryota</taxon>
        <taxon>Fungi</taxon>
        <taxon>Dikarya</taxon>
        <taxon>Ascomycota</taxon>
        <taxon>Pezizomycotina</taxon>
        <taxon>Leotiomycetes</taxon>
        <taxon>Helotiales</taxon>
        <taxon>Sclerotiniaceae</taxon>
        <taxon>Sclerotinia</taxon>
    </lineage>
</organism>
<gene>
    <name evidence="1" type="ORF">SS1G_08853</name>
</gene>
<dbReference type="RefSeq" id="XP_001590089.1">
    <property type="nucleotide sequence ID" value="XM_001590039.1"/>
</dbReference>
<dbReference type="AlphaFoldDB" id="A7EU46"/>
<sequence length="46" mass="5320">MVKAKEIESTDIRDNIDVLLDLVNDDDVEMLDIHVDYTIIPQICFV</sequence>
<reference evidence="2" key="1">
    <citation type="journal article" date="2011" name="PLoS Genet.">
        <title>Genomic analysis of the necrotrophic fungal pathogens Sclerotinia sclerotiorum and Botrytis cinerea.</title>
        <authorList>
            <person name="Amselem J."/>
            <person name="Cuomo C.A."/>
            <person name="van Kan J.A."/>
            <person name="Viaud M."/>
            <person name="Benito E.P."/>
            <person name="Couloux A."/>
            <person name="Coutinho P.M."/>
            <person name="de Vries R.P."/>
            <person name="Dyer P.S."/>
            <person name="Fillinger S."/>
            <person name="Fournier E."/>
            <person name="Gout L."/>
            <person name="Hahn M."/>
            <person name="Kohn L."/>
            <person name="Lapalu N."/>
            <person name="Plummer K.M."/>
            <person name="Pradier J.M."/>
            <person name="Quevillon E."/>
            <person name="Sharon A."/>
            <person name="Simon A."/>
            <person name="ten Have A."/>
            <person name="Tudzynski B."/>
            <person name="Tudzynski P."/>
            <person name="Wincker P."/>
            <person name="Andrew M."/>
            <person name="Anthouard V."/>
            <person name="Beever R.E."/>
            <person name="Beffa R."/>
            <person name="Benoit I."/>
            <person name="Bouzid O."/>
            <person name="Brault B."/>
            <person name="Chen Z."/>
            <person name="Choquer M."/>
            <person name="Collemare J."/>
            <person name="Cotton P."/>
            <person name="Danchin E.G."/>
            <person name="Da Silva C."/>
            <person name="Gautier A."/>
            <person name="Giraud C."/>
            <person name="Giraud T."/>
            <person name="Gonzalez C."/>
            <person name="Grossetete S."/>
            <person name="Guldener U."/>
            <person name="Henrissat B."/>
            <person name="Howlett B.J."/>
            <person name="Kodira C."/>
            <person name="Kretschmer M."/>
            <person name="Lappartient A."/>
            <person name="Leroch M."/>
            <person name="Levis C."/>
            <person name="Mauceli E."/>
            <person name="Neuveglise C."/>
            <person name="Oeser B."/>
            <person name="Pearson M."/>
            <person name="Poulain J."/>
            <person name="Poussereau N."/>
            <person name="Quesneville H."/>
            <person name="Rascle C."/>
            <person name="Schumacher J."/>
            <person name="Segurens B."/>
            <person name="Sexton A."/>
            <person name="Silva E."/>
            <person name="Sirven C."/>
            <person name="Soanes D.M."/>
            <person name="Talbot N.J."/>
            <person name="Templeton M."/>
            <person name="Yandava C."/>
            <person name="Yarden O."/>
            <person name="Zeng Q."/>
            <person name="Rollins J.A."/>
            <person name="Lebrun M.H."/>
            <person name="Dickman M."/>
        </authorList>
    </citation>
    <scope>NUCLEOTIDE SEQUENCE [LARGE SCALE GENOMIC DNA]</scope>
    <source>
        <strain evidence="2">ATCC 18683 / 1980 / Ss-1</strain>
    </source>
</reference>
<dbReference type="EMBL" id="CH476632">
    <property type="protein sequence ID" value="EDN92988.1"/>
    <property type="molecule type" value="Genomic_DNA"/>
</dbReference>
<accession>A7EU46</accession>
<name>A7EU46_SCLS1</name>
<proteinExistence type="predicted"/>